<name>A0ABY2N5K5_9LEPT</name>
<gene>
    <name evidence="1" type="ORF">EHQ90_07280</name>
</gene>
<protein>
    <submittedName>
        <fullName evidence="1">DUF1349 domain-containing protein</fullName>
    </submittedName>
</protein>
<dbReference type="Pfam" id="PF07081">
    <property type="entry name" value="DUF1349"/>
    <property type="match status" value="1"/>
</dbReference>
<accession>A0ABY2N5K5</accession>
<sequence length="74" mass="9002">MFHEGEGIEKGFFWYNIPEFDIKGERLFLKTSPDTDFWQRTHYGFRRDTGHCLLKPIDYDFSMSVRTEFFPKNQ</sequence>
<dbReference type="EMBL" id="RQGT01000055">
    <property type="protein sequence ID" value="TGM17374.1"/>
    <property type="molecule type" value="Genomic_DNA"/>
</dbReference>
<organism evidence="1 2">
    <name type="scientific">Leptospira stimsonii</name>
    <dbReference type="NCBI Taxonomy" id="2202203"/>
    <lineage>
        <taxon>Bacteria</taxon>
        <taxon>Pseudomonadati</taxon>
        <taxon>Spirochaetota</taxon>
        <taxon>Spirochaetia</taxon>
        <taxon>Leptospirales</taxon>
        <taxon>Leptospiraceae</taxon>
        <taxon>Leptospira</taxon>
    </lineage>
</organism>
<evidence type="ECO:0000313" key="1">
    <source>
        <dbReference type="EMBL" id="TGM17374.1"/>
    </source>
</evidence>
<dbReference type="InterPro" id="IPR009784">
    <property type="entry name" value="DUF1349"/>
</dbReference>
<keyword evidence="2" id="KW-1185">Reference proteome</keyword>
<reference evidence="2" key="1">
    <citation type="journal article" date="2019" name="PLoS Negl. Trop. Dis.">
        <title>Revisiting the worldwide diversity of Leptospira species in the environment.</title>
        <authorList>
            <person name="Vincent A.T."/>
            <person name="Schiettekatte O."/>
            <person name="Bourhy P."/>
            <person name="Veyrier F.J."/>
            <person name="Picardeau M."/>
        </authorList>
    </citation>
    <scope>NUCLEOTIDE SEQUENCE [LARGE SCALE GENOMIC DNA]</scope>
    <source>
        <strain evidence="2">201702407</strain>
    </source>
</reference>
<dbReference type="SUPFAM" id="SSF49899">
    <property type="entry name" value="Concanavalin A-like lectins/glucanases"/>
    <property type="match status" value="1"/>
</dbReference>
<evidence type="ECO:0000313" key="2">
    <source>
        <dbReference type="Proteomes" id="UP000297422"/>
    </source>
</evidence>
<comment type="caution">
    <text evidence="1">The sequence shown here is derived from an EMBL/GenBank/DDBJ whole genome shotgun (WGS) entry which is preliminary data.</text>
</comment>
<dbReference type="Proteomes" id="UP000297422">
    <property type="component" value="Unassembled WGS sequence"/>
</dbReference>
<proteinExistence type="predicted"/>
<dbReference type="Gene3D" id="2.60.120.200">
    <property type="match status" value="1"/>
</dbReference>
<dbReference type="InterPro" id="IPR013320">
    <property type="entry name" value="ConA-like_dom_sf"/>
</dbReference>